<feature type="transmembrane region" description="Helical" evidence="3">
    <location>
        <begin position="139"/>
        <end position="163"/>
    </location>
</feature>
<dbReference type="EMBL" id="GISG01200039">
    <property type="protein sequence ID" value="MBA4658325.1"/>
    <property type="molecule type" value="Transcribed_RNA"/>
</dbReference>
<proteinExistence type="predicted"/>
<dbReference type="PROSITE" id="PS50089">
    <property type="entry name" value="ZF_RING_2"/>
    <property type="match status" value="1"/>
</dbReference>
<keyword evidence="3" id="KW-1133">Transmembrane helix</keyword>
<dbReference type="FunFam" id="3.30.40.10:FF:000348">
    <property type="entry name" value="E3 ubiquitin-protein ligase"/>
    <property type="match status" value="1"/>
</dbReference>
<evidence type="ECO:0000313" key="5">
    <source>
        <dbReference type="EMBL" id="MBA4658325.1"/>
    </source>
</evidence>
<feature type="compositionally biased region" description="Acidic residues" evidence="2">
    <location>
        <begin position="1"/>
        <end position="14"/>
    </location>
</feature>
<name>A0A7C9E8P9_OPUST</name>
<dbReference type="InterPro" id="IPR001841">
    <property type="entry name" value="Znf_RING"/>
</dbReference>
<protein>
    <recommendedName>
        <fullName evidence="4">RING-type domain-containing protein</fullName>
    </recommendedName>
</protein>
<feature type="transmembrane region" description="Helical" evidence="3">
    <location>
        <begin position="236"/>
        <end position="254"/>
    </location>
</feature>
<dbReference type="Gene3D" id="3.30.40.10">
    <property type="entry name" value="Zinc/RING finger domain, C3HC4 (zinc finger)"/>
    <property type="match status" value="1"/>
</dbReference>
<reference evidence="5" key="2">
    <citation type="submission" date="2020-07" db="EMBL/GenBank/DDBJ databases">
        <authorList>
            <person name="Vera ALvarez R."/>
            <person name="Arias-Moreno D.M."/>
            <person name="Jimenez-Jacinto V."/>
            <person name="Jimenez-Bremont J.F."/>
            <person name="Swaminathan K."/>
            <person name="Moose S.P."/>
            <person name="Guerrero-Gonzalez M.L."/>
            <person name="Marino-Ramirez L."/>
            <person name="Landsman D."/>
            <person name="Rodriguez-Kessler M."/>
            <person name="Delgado-Sanchez P."/>
        </authorList>
    </citation>
    <scope>NUCLEOTIDE SEQUENCE</scope>
    <source>
        <tissue evidence="5">Cladode</tissue>
    </source>
</reference>
<feature type="region of interest" description="Disordered" evidence="2">
    <location>
        <begin position="413"/>
        <end position="432"/>
    </location>
</feature>
<dbReference type="AlphaFoldDB" id="A0A7C9E8P9"/>
<dbReference type="PANTHER" id="PTHR46225:SF2">
    <property type="entry name" value="C3H4 TYPE ZINC FINGER PROTEIN"/>
    <property type="match status" value="1"/>
</dbReference>
<feature type="region of interest" description="Disordered" evidence="2">
    <location>
        <begin position="1"/>
        <end position="23"/>
    </location>
</feature>
<keyword evidence="1" id="KW-0863">Zinc-finger</keyword>
<feature type="region of interest" description="Disordered" evidence="2">
    <location>
        <begin position="56"/>
        <end position="94"/>
    </location>
</feature>
<organism evidence="5">
    <name type="scientific">Opuntia streptacantha</name>
    <name type="common">Prickly pear cactus</name>
    <name type="synonym">Opuntia cardona</name>
    <dbReference type="NCBI Taxonomy" id="393608"/>
    <lineage>
        <taxon>Eukaryota</taxon>
        <taxon>Viridiplantae</taxon>
        <taxon>Streptophyta</taxon>
        <taxon>Embryophyta</taxon>
        <taxon>Tracheophyta</taxon>
        <taxon>Spermatophyta</taxon>
        <taxon>Magnoliopsida</taxon>
        <taxon>eudicotyledons</taxon>
        <taxon>Gunneridae</taxon>
        <taxon>Pentapetalae</taxon>
        <taxon>Caryophyllales</taxon>
        <taxon>Cactineae</taxon>
        <taxon>Cactaceae</taxon>
        <taxon>Opuntioideae</taxon>
        <taxon>Opuntia</taxon>
    </lineage>
</organism>
<feature type="compositionally biased region" description="Low complexity" evidence="2">
    <location>
        <begin position="74"/>
        <end position="91"/>
    </location>
</feature>
<feature type="transmembrane region" description="Helical" evidence="3">
    <location>
        <begin position="109"/>
        <end position="132"/>
    </location>
</feature>
<evidence type="ECO:0000256" key="2">
    <source>
        <dbReference type="SAM" id="MobiDB-lite"/>
    </source>
</evidence>
<evidence type="ECO:0000256" key="3">
    <source>
        <dbReference type="SAM" id="Phobius"/>
    </source>
</evidence>
<reference evidence="5" key="1">
    <citation type="journal article" date="2013" name="J. Plant Res.">
        <title>Effect of fungi and light on seed germination of three Opuntia species from semiarid lands of central Mexico.</title>
        <authorList>
            <person name="Delgado-Sanchez P."/>
            <person name="Jimenez-Bremont J.F."/>
            <person name="Guerrero-Gonzalez Mde L."/>
            <person name="Flores J."/>
        </authorList>
    </citation>
    <scope>NUCLEOTIDE SEQUENCE</scope>
    <source>
        <tissue evidence="5">Cladode</tissue>
    </source>
</reference>
<dbReference type="PANTHER" id="PTHR46225">
    <property type="entry name" value="C3H4 TYPE ZINC FINGER PROTEIN"/>
    <property type="match status" value="1"/>
</dbReference>
<dbReference type="EMBL" id="GISG01200041">
    <property type="protein sequence ID" value="MBA4658326.1"/>
    <property type="molecule type" value="Transcribed_RNA"/>
</dbReference>
<feature type="domain" description="RING-type" evidence="4">
    <location>
        <begin position="365"/>
        <end position="406"/>
    </location>
</feature>
<dbReference type="InterPro" id="IPR013083">
    <property type="entry name" value="Znf_RING/FYVE/PHD"/>
</dbReference>
<dbReference type="Pfam" id="PF13639">
    <property type="entry name" value="zf-RING_2"/>
    <property type="match status" value="1"/>
</dbReference>
<evidence type="ECO:0000256" key="1">
    <source>
        <dbReference type="PROSITE-ProRule" id="PRU00175"/>
    </source>
</evidence>
<sequence length="432" mass="47384">MDALSEEPIGEGENDQYPLLVEPCDGHMDEEHIIDIDRGSEASSSDSSNFQFTRGSSFSHDGRSMDSVQASVDGPSSTSFSPTSTGGPTFTRRSEGIGRHNWSPFYSGIWISIELIFTLSQITASLTVLCLSRHERPRILLSTWVVGYTAGCFASLPVLYWQFLNRNQGSESGALQATQASHQANSASGQISYVTISLTPPSEQEDRSSMAGRPYEGRIMGTTNARIGFIMDHFKMALDCFFAVWFVVGNVWIFGGHASAAEAPNLYRLCILYLTLSCIGYAMPFILCAVICCCLPCIISVLGIREELSQGRGASEEAISALLTYRFKVKKGDGGCTGEPDSEEGGIVAAGTEKERLISREDAVCCICLARYVNDEELRELPCSHFFHAACVDTWLKINATCPLCKSEIVEEEEEEEEMLPSDSFDTVNMRD</sequence>
<dbReference type="SMART" id="SM00184">
    <property type="entry name" value="RING"/>
    <property type="match status" value="1"/>
</dbReference>
<dbReference type="SUPFAM" id="SSF57850">
    <property type="entry name" value="RING/U-box"/>
    <property type="match status" value="1"/>
</dbReference>
<accession>A0A7C9E8P9</accession>
<keyword evidence="3" id="KW-0472">Membrane</keyword>
<keyword evidence="1" id="KW-0862">Zinc</keyword>
<evidence type="ECO:0000259" key="4">
    <source>
        <dbReference type="PROSITE" id="PS50089"/>
    </source>
</evidence>
<keyword evidence="1" id="KW-0479">Metal-binding</keyword>
<keyword evidence="3" id="KW-0812">Transmembrane</keyword>
<dbReference type="GO" id="GO:0008270">
    <property type="term" value="F:zinc ion binding"/>
    <property type="evidence" value="ECO:0007669"/>
    <property type="project" value="UniProtKB-KW"/>
</dbReference>